<accession>A0ABP6RPN5</accession>
<evidence type="ECO:0000256" key="4">
    <source>
        <dbReference type="ARBA" id="ARBA00022692"/>
    </source>
</evidence>
<organism evidence="8 9">
    <name type="scientific">Saccharopolyspora gregorii</name>
    <dbReference type="NCBI Taxonomy" id="33914"/>
    <lineage>
        <taxon>Bacteria</taxon>
        <taxon>Bacillati</taxon>
        <taxon>Actinomycetota</taxon>
        <taxon>Actinomycetes</taxon>
        <taxon>Pseudonocardiales</taxon>
        <taxon>Pseudonocardiaceae</taxon>
        <taxon>Saccharopolyspora</taxon>
    </lineage>
</organism>
<evidence type="ECO:0000256" key="3">
    <source>
        <dbReference type="ARBA" id="ARBA00022475"/>
    </source>
</evidence>
<feature type="transmembrane region" description="Helical" evidence="7">
    <location>
        <begin position="248"/>
        <end position="271"/>
    </location>
</feature>
<dbReference type="Pfam" id="PF07690">
    <property type="entry name" value="MFS_1"/>
    <property type="match status" value="1"/>
</dbReference>
<dbReference type="InterPro" id="IPR036259">
    <property type="entry name" value="MFS_trans_sf"/>
</dbReference>
<dbReference type="SUPFAM" id="SSF103473">
    <property type="entry name" value="MFS general substrate transporter"/>
    <property type="match status" value="1"/>
</dbReference>
<keyword evidence="2" id="KW-0813">Transport</keyword>
<keyword evidence="9" id="KW-1185">Reference proteome</keyword>
<proteinExistence type="predicted"/>
<sequence>MLRSAFRSESLTQLAPLRSLLLAVLVFRTGCVLLPFFGLYLTEGAHVSAGLVTLIVGCFGLGGLLADVSMPATLSRLSPGRAIPLALGVQAVALLVAAVAAQPIALVCATVVWGFCYEMVNPACYTLITRSVDAEHRKVAFAALRLCINVGMGLGPAIGSVLYAWGQFSLLFLVNAAFGLIAAVLVRKWAAGYEVPGERERTGGNAWHGSVRDEARFWTFMLTAFPAQLAFALPSTVLSLYIVSRLGLSPLVAGVILFLNAAMVVVIELPLNIATAQWSNTRAIVVGLLFAAAGFGMIGLHPSLWLLVLSTIVWTIGEMVIGPAFLGYVQEISSPRLLVRNMGAFSGGVNGGLLLAPVAYGIVTGSGLPGGIWSLVGVVLLVSVLVFGVISRSGRGTGSAQQPTTTE</sequence>
<feature type="transmembrane region" description="Helical" evidence="7">
    <location>
        <begin position="47"/>
        <end position="68"/>
    </location>
</feature>
<dbReference type="Gene3D" id="1.20.1250.20">
    <property type="entry name" value="MFS general substrate transporter like domains"/>
    <property type="match status" value="1"/>
</dbReference>
<name>A0ABP6RPN5_9PSEU</name>
<feature type="transmembrane region" description="Helical" evidence="7">
    <location>
        <begin position="283"/>
        <end position="300"/>
    </location>
</feature>
<dbReference type="PANTHER" id="PTHR23517:SF2">
    <property type="entry name" value="MULTIDRUG RESISTANCE PROTEIN MDTH"/>
    <property type="match status" value="1"/>
</dbReference>
<evidence type="ECO:0000256" key="1">
    <source>
        <dbReference type="ARBA" id="ARBA00004651"/>
    </source>
</evidence>
<keyword evidence="3" id="KW-1003">Cell membrane</keyword>
<feature type="transmembrane region" description="Helical" evidence="7">
    <location>
        <begin position="217"/>
        <end position="242"/>
    </location>
</feature>
<evidence type="ECO:0000256" key="6">
    <source>
        <dbReference type="ARBA" id="ARBA00023136"/>
    </source>
</evidence>
<feature type="transmembrane region" description="Helical" evidence="7">
    <location>
        <begin position="306"/>
        <end position="329"/>
    </location>
</feature>
<dbReference type="PANTHER" id="PTHR23517">
    <property type="entry name" value="RESISTANCE PROTEIN MDTM, PUTATIVE-RELATED-RELATED"/>
    <property type="match status" value="1"/>
</dbReference>
<dbReference type="RefSeq" id="WP_344925746.1">
    <property type="nucleotide sequence ID" value="NZ_BAAAYK010000038.1"/>
</dbReference>
<gene>
    <name evidence="8" type="ORF">GCM10020366_19970</name>
</gene>
<keyword evidence="5 7" id="KW-1133">Transmembrane helix</keyword>
<keyword evidence="4 7" id="KW-0812">Transmembrane</keyword>
<feature type="transmembrane region" description="Helical" evidence="7">
    <location>
        <begin position="341"/>
        <end position="360"/>
    </location>
</feature>
<keyword evidence="6 7" id="KW-0472">Membrane</keyword>
<evidence type="ECO:0000313" key="8">
    <source>
        <dbReference type="EMBL" id="GAA3356331.1"/>
    </source>
</evidence>
<feature type="transmembrane region" description="Helical" evidence="7">
    <location>
        <begin position="20"/>
        <end position="41"/>
    </location>
</feature>
<evidence type="ECO:0000313" key="9">
    <source>
        <dbReference type="Proteomes" id="UP001500483"/>
    </source>
</evidence>
<reference evidence="9" key="1">
    <citation type="journal article" date="2019" name="Int. J. Syst. Evol. Microbiol.">
        <title>The Global Catalogue of Microorganisms (GCM) 10K type strain sequencing project: providing services to taxonomists for standard genome sequencing and annotation.</title>
        <authorList>
            <consortium name="The Broad Institute Genomics Platform"/>
            <consortium name="The Broad Institute Genome Sequencing Center for Infectious Disease"/>
            <person name="Wu L."/>
            <person name="Ma J."/>
        </authorList>
    </citation>
    <scope>NUCLEOTIDE SEQUENCE [LARGE SCALE GENOMIC DNA]</scope>
    <source>
        <strain evidence="9">JCM 9687</strain>
    </source>
</reference>
<dbReference type="InterPro" id="IPR050171">
    <property type="entry name" value="MFS_Transporters"/>
</dbReference>
<comment type="subcellular location">
    <subcellularLocation>
        <location evidence="1">Cell membrane</location>
        <topology evidence="1">Multi-pass membrane protein</topology>
    </subcellularLocation>
</comment>
<comment type="caution">
    <text evidence="8">The sequence shown here is derived from an EMBL/GenBank/DDBJ whole genome shotgun (WGS) entry which is preliminary data.</text>
</comment>
<evidence type="ECO:0000256" key="5">
    <source>
        <dbReference type="ARBA" id="ARBA00022989"/>
    </source>
</evidence>
<dbReference type="InterPro" id="IPR011701">
    <property type="entry name" value="MFS"/>
</dbReference>
<evidence type="ECO:0000256" key="2">
    <source>
        <dbReference type="ARBA" id="ARBA00022448"/>
    </source>
</evidence>
<dbReference type="EMBL" id="BAAAYK010000038">
    <property type="protein sequence ID" value="GAA3356331.1"/>
    <property type="molecule type" value="Genomic_DNA"/>
</dbReference>
<dbReference type="Proteomes" id="UP001500483">
    <property type="component" value="Unassembled WGS sequence"/>
</dbReference>
<protein>
    <submittedName>
        <fullName evidence="8">MFS transporter</fullName>
    </submittedName>
</protein>
<feature type="transmembrane region" description="Helical" evidence="7">
    <location>
        <begin position="164"/>
        <end position="186"/>
    </location>
</feature>
<evidence type="ECO:0000256" key="7">
    <source>
        <dbReference type="SAM" id="Phobius"/>
    </source>
</evidence>
<feature type="transmembrane region" description="Helical" evidence="7">
    <location>
        <begin position="372"/>
        <end position="390"/>
    </location>
</feature>